<organism evidence="1 2">
    <name type="scientific">Lactococcus lactis subsp. lactis A12</name>
    <dbReference type="NCBI Taxonomy" id="1137134"/>
    <lineage>
        <taxon>Bacteria</taxon>
        <taxon>Bacillati</taxon>
        <taxon>Bacillota</taxon>
        <taxon>Bacilli</taxon>
        <taxon>Lactobacillales</taxon>
        <taxon>Streptococcaceae</taxon>
        <taxon>Lactococcus</taxon>
    </lineage>
</organism>
<comment type="caution">
    <text evidence="1">The sequence shown here is derived from an EMBL/GenBank/DDBJ whole genome shotgun (WGS) entry which is preliminary data.</text>
</comment>
<sequence>MQVLDEKSDGKIIGDGRSDFTQVVGEYQFEVDDKKFAILDLPGILGNEKEVQTAIDEGVEKAHVVFYVSKQPNPPQKGDEKSLGAIEKISHELSKHSEIYFLYNKPVRNPNSLKEELISDEDQNALKGVDKELSDKFSDVYEGHKTISAYPAFVALGYFYGGKNLKSQKNFLEKFSDTPKLLELSQVSQFSKWLTTDLVDNVKDKIKKSNYKKVTILLTETNDEVHRIYKSYSDLSKKNLGQLKFATDQLDQIEQSFKQKIEDTFEKTKRNFEQNVRQKLYDDIEKGLDAKTLKQELQQTIKSETDDLKKSVEKQIDVNLKEFSKEIEDVVSKYNIYLQENYKKMSINFNKSISPISSIKEFEFLGVEKAFKDLLRNIGLAVGGIVLAFFKGGAELIVVVPAIIGALANIALPVIKLVGIFSPNHVKSLERKYVNANLSTTISVLDSKLKKEGYNIKNKIKETTKNIESELDKSIQAIDTTKESYKAASNHLIELRNQIENGEL</sequence>
<dbReference type="EMBL" id="CBLU010000009">
    <property type="protein sequence ID" value="CDG04413.1"/>
    <property type="molecule type" value="Genomic_DNA"/>
</dbReference>
<dbReference type="AlphaFoldDB" id="S6EYD0"/>
<accession>S6EYD0</accession>
<evidence type="ECO:0000313" key="1">
    <source>
        <dbReference type="EMBL" id="CDG04413.1"/>
    </source>
</evidence>
<name>S6EYD0_LACLL</name>
<dbReference type="EC" id="3.5.1.25" evidence="1"/>
<gene>
    <name evidence="1" type="primary">BselDRAFT_2155</name>
    <name evidence="1" type="ORF">O9U_14010</name>
</gene>
<dbReference type="GO" id="GO:0008448">
    <property type="term" value="F:N-acetylglucosamine-6-phosphate deacetylase activity"/>
    <property type="evidence" value="ECO:0007669"/>
    <property type="project" value="UniProtKB-EC"/>
</dbReference>
<protein>
    <submittedName>
        <fullName evidence="1">N-acetylglucosamine-6-phosphate deacetylase</fullName>
        <ecNumber evidence="1">3.5.1.25</ecNumber>
    </submittedName>
</protein>
<proteinExistence type="predicted"/>
<dbReference type="Gene3D" id="3.40.50.300">
    <property type="entry name" value="P-loop containing nucleotide triphosphate hydrolases"/>
    <property type="match status" value="1"/>
</dbReference>
<dbReference type="InterPro" id="IPR027417">
    <property type="entry name" value="P-loop_NTPase"/>
</dbReference>
<reference evidence="1 2" key="1">
    <citation type="journal article" date="2013" name="Appl. Environ. Microbiol.">
        <title>The Carbohydrate Metabolism Signature of Lactococcus lactis Strain A12 Reveals Its Sourdough Ecosystem Origin.</title>
        <authorList>
            <person name="Passerini D."/>
            <person name="Coddeville M."/>
            <person name="Le Bourgeois P."/>
            <person name="Loubiere P."/>
            <person name="Ritzenthaler P."/>
            <person name="Fontagne-Faucher C."/>
            <person name="Daveran-Mingot M.L."/>
            <person name="Cocaign-Bousquet M."/>
        </authorList>
    </citation>
    <scope>NUCLEOTIDE SEQUENCE [LARGE SCALE GENOMIC DNA]</scope>
    <source>
        <strain evidence="1 2">A12</strain>
    </source>
</reference>
<evidence type="ECO:0000313" key="2">
    <source>
        <dbReference type="Proteomes" id="UP000015361"/>
    </source>
</evidence>
<keyword evidence="1" id="KW-0378">Hydrolase</keyword>
<dbReference type="Proteomes" id="UP000015361">
    <property type="component" value="Unassembled WGS sequence"/>
</dbReference>